<feature type="signal peptide" evidence="10">
    <location>
        <begin position="1"/>
        <end position="24"/>
    </location>
</feature>
<dbReference type="PANTHER" id="PTHR47234:SF3">
    <property type="entry name" value="SECRETIN_TONB SHORT N-TERMINAL DOMAIN-CONTAINING PROTEIN"/>
    <property type="match status" value="1"/>
</dbReference>
<keyword evidence="3 8" id="KW-1134">Transmembrane beta strand</keyword>
<evidence type="ECO:0000259" key="12">
    <source>
        <dbReference type="Pfam" id="PF07715"/>
    </source>
</evidence>
<dbReference type="Pfam" id="PF00593">
    <property type="entry name" value="TonB_dep_Rec_b-barrel"/>
    <property type="match status" value="1"/>
</dbReference>
<feature type="chain" id="PRO_5046935702" evidence="10">
    <location>
        <begin position="25"/>
        <end position="938"/>
    </location>
</feature>
<evidence type="ECO:0000256" key="4">
    <source>
        <dbReference type="ARBA" id="ARBA00022692"/>
    </source>
</evidence>
<gene>
    <name evidence="13" type="ORF">I7X13_20570</name>
</gene>
<evidence type="ECO:0000256" key="10">
    <source>
        <dbReference type="SAM" id="SignalP"/>
    </source>
</evidence>
<evidence type="ECO:0000313" key="13">
    <source>
        <dbReference type="EMBL" id="MBH8560467.1"/>
    </source>
</evidence>
<dbReference type="Gene3D" id="2.40.170.20">
    <property type="entry name" value="TonB-dependent receptor, beta-barrel domain"/>
    <property type="match status" value="1"/>
</dbReference>
<organism evidence="13 14">
    <name type="scientific">Hymenobacter negativus</name>
    <dbReference type="NCBI Taxonomy" id="2795026"/>
    <lineage>
        <taxon>Bacteria</taxon>
        <taxon>Pseudomonadati</taxon>
        <taxon>Bacteroidota</taxon>
        <taxon>Cytophagia</taxon>
        <taxon>Cytophagales</taxon>
        <taxon>Hymenobacteraceae</taxon>
        <taxon>Hymenobacter</taxon>
    </lineage>
</organism>
<dbReference type="SUPFAM" id="SSF56935">
    <property type="entry name" value="Porins"/>
    <property type="match status" value="1"/>
</dbReference>
<comment type="similarity">
    <text evidence="8 9">Belongs to the TonB-dependent receptor family.</text>
</comment>
<reference evidence="13 14" key="1">
    <citation type="submission" date="2020-12" db="EMBL/GenBank/DDBJ databases">
        <title>Hymenobacter sp.</title>
        <authorList>
            <person name="Kim M.K."/>
        </authorList>
    </citation>
    <scope>NUCLEOTIDE SEQUENCE [LARGE SCALE GENOMIC DNA]</scope>
    <source>
        <strain evidence="13 14">BT442</strain>
    </source>
</reference>
<keyword evidence="2 8" id="KW-0813">Transport</keyword>
<keyword evidence="5 9" id="KW-0798">TonB box</keyword>
<protein>
    <submittedName>
        <fullName evidence="13">TonB-dependent receptor</fullName>
    </submittedName>
</protein>
<dbReference type="Pfam" id="PF13620">
    <property type="entry name" value="CarboxypepD_reg"/>
    <property type="match status" value="1"/>
</dbReference>
<dbReference type="InterPro" id="IPR012910">
    <property type="entry name" value="Plug_dom"/>
</dbReference>
<keyword evidence="7 8" id="KW-0998">Cell outer membrane</keyword>
<dbReference type="SUPFAM" id="SSF49464">
    <property type="entry name" value="Carboxypeptidase regulatory domain-like"/>
    <property type="match status" value="1"/>
</dbReference>
<keyword evidence="14" id="KW-1185">Reference proteome</keyword>
<dbReference type="InterPro" id="IPR039426">
    <property type="entry name" value="TonB-dep_rcpt-like"/>
</dbReference>
<evidence type="ECO:0000256" key="3">
    <source>
        <dbReference type="ARBA" id="ARBA00022452"/>
    </source>
</evidence>
<dbReference type="Proteomes" id="UP000625631">
    <property type="component" value="Unassembled WGS sequence"/>
</dbReference>
<keyword evidence="10" id="KW-0732">Signal</keyword>
<evidence type="ECO:0000256" key="6">
    <source>
        <dbReference type="ARBA" id="ARBA00023136"/>
    </source>
</evidence>
<accession>A0ABS0QCP2</accession>
<dbReference type="Pfam" id="PF07715">
    <property type="entry name" value="Plug"/>
    <property type="match status" value="1"/>
</dbReference>
<keyword evidence="13" id="KW-0675">Receptor</keyword>
<evidence type="ECO:0000256" key="1">
    <source>
        <dbReference type="ARBA" id="ARBA00004571"/>
    </source>
</evidence>
<dbReference type="Gene3D" id="2.60.40.1120">
    <property type="entry name" value="Carboxypeptidase-like, regulatory domain"/>
    <property type="match status" value="1"/>
</dbReference>
<evidence type="ECO:0000256" key="7">
    <source>
        <dbReference type="ARBA" id="ARBA00023237"/>
    </source>
</evidence>
<evidence type="ECO:0000256" key="8">
    <source>
        <dbReference type="PROSITE-ProRule" id="PRU01360"/>
    </source>
</evidence>
<dbReference type="PROSITE" id="PS52016">
    <property type="entry name" value="TONB_DEPENDENT_REC_3"/>
    <property type="match status" value="1"/>
</dbReference>
<dbReference type="PANTHER" id="PTHR47234">
    <property type="match status" value="1"/>
</dbReference>
<dbReference type="RefSeq" id="WP_198076933.1">
    <property type="nucleotide sequence ID" value="NZ_JAEDAE010000014.1"/>
</dbReference>
<dbReference type="Gene3D" id="2.170.130.10">
    <property type="entry name" value="TonB-dependent receptor, plug domain"/>
    <property type="match status" value="1"/>
</dbReference>
<feature type="domain" description="TonB-dependent receptor-like beta-barrel" evidence="11">
    <location>
        <begin position="373"/>
        <end position="861"/>
    </location>
</feature>
<evidence type="ECO:0000259" key="11">
    <source>
        <dbReference type="Pfam" id="PF00593"/>
    </source>
</evidence>
<comment type="caution">
    <text evidence="13">The sequence shown here is derived from an EMBL/GenBank/DDBJ whole genome shotgun (WGS) entry which is preliminary data.</text>
</comment>
<evidence type="ECO:0000256" key="9">
    <source>
        <dbReference type="RuleBase" id="RU003357"/>
    </source>
</evidence>
<dbReference type="InterPro" id="IPR037066">
    <property type="entry name" value="Plug_dom_sf"/>
</dbReference>
<evidence type="ECO:0000313" key="14">
    <source>
        <dbReference type="Proteomes" id="UP000625631"/>
    </source>
</evidence>
<dbReference type="EMBL" id="JAEDAE010000014">
    <property type="protein sequence ID" value="MBH8560467.1"/>
    <property type="molecule type" value="Genomic_DNA"/>
</dbReference>
<sequence>MKSTLLTASLAFFLCCTALPQAWAQSDATAEIVGTIRTDKGTLLTGATLSALHLPTGIRRVTTTDLQGHFDLNTLLSGGPYALQIIQPGFRSQVINNVFLKSGQPAEFQFNLVPDLVGVGTRRADRSEQDAVAPVDVIDMHDLATTGAYVDNTRLLNYVVPSFNSNRETSADGADHVDGFNLRGLGVDQVLVLVNGHRRHSSALINLLGSRGLGSSPTDLNTISSNALDRVEILRDGAAAQYGSDAIAGVMNLTLKSDNHGGNVLVNNGIHSSGFGYNTTLSVNKGLKLGRQGFLNVTGEADYRNYTTSPGYSRDLNSWPIFSPVAAREDSFLLANGKTSRDYRQRNGDARMMNYRAVYNAAIRLSERARLYSFGTYNYRRGQAVAPWVLPSANPLDLVDRDGFRLGYQPDINTRINDGAAVLGLDLQLGRWALDLSQSAAANRMLYDLSNTLNPSLGVASPTTFEAGGLQLNQYVTNATMSRLFGNVLAGTNVAFGTEFRTDAYKIIEGDENSWKDYGQGAAGASGGSQGFIGFNPTSAASGKGSRQNVAGFLDVEADVVKRWTVGGAVRFENYSDFGSKLIYKANTRVQLTNWLALRAGYNTGFRAPSQAQQVYSQLTLLPTATGTTYSGIFNNQSAIAQVAGIGRLAPETSRNLSAGLVLKPAKNLSLSVDLYNIDIDNRISLTNVFSDTTASSLGKALKAANTESVQFFANAVNTRTQGLDVVARYNAAVSRGTLYASLAANFNATSLRSLQVPESFQGIQNDNIAGNNFIGQRELSLLTTGSPKSKLIGTLGYDGNKLGGQVRVTRFGQVSFYDFNFDGFEEGAFFLVFKPKTTTDLLLTYHASKGLLLAAGARNVFSVRPDNIETAADNGHVPDGVPAPYNHDRASANAYLTAKHQQNVSLPYDHDILPYQMVQMGANGAFFYLKASYSFGL</sequence>
<evidence type="ECO:0000256" key="2">
    <source>
        <dbReference type="ARBA" id="ARBA00022448"/>
    </source>
</evidence>
<keyword evidence="4 8" id="KW-0812">Transmembrane</keyword>
<dbReference type="InterPro" id="IPR000531">
    <property type="entry name" value="Beta-barrel_TonB"/>
</dbReference>
<name>A0ABS0QCP2_9BACT</name>
<evidence type="ECO:0000256" key="5">
    <source>
        <dbReference type="ARBA" id="ARBA00023077"/>
    </source>
</evidence>
<dbReference type="InterPro" id="IPR008969">
    <property type="entry name" value="CarboxyPept-like_regulatory"/>
</dbReference>
<dbReference type="InterPro" id="IPR036942">
    <property type="entry name" value="Beta-barrel_TonB_sf"/>
</dbReference>
<comment type="subcellular location">
    <subcellularLocation>
        <location evidence="1 8">Cell outer membrane</location>
        <topology evidence="1 8">Multi-pass membrane protein</topology>
    </subcellularLocation>
</comment>
<proteinExistence type="inferred from homology"/>
<feature type="domain" description="TonB-dependent receptor plug" evidence="12">
    <location>
        <begin position="128"/>
        <end position="250"/>
    </location>
</feature>
<keyword evidence="6 8" id="KW-0472">Membrane</keyword>